<reference evidence="1" key="1">
    <citation type="submission" date="2019-08" db="EMBL/GenBank/DDBJ databases">
        <authorList>
            <person name="Kucharzyk K."/>
            <person name="Murdoch R.W."/>
            <person name="Higgins S."/>
            <person name="Loffler F."/>
        </authorList>
    </citation>
    <scope>NUCLEOTIDE SEQUENCE</scope>
</reference>
<organism evidence="1">
    <name type="scientific">bioreactor metagenome</name>
    <dbReference type="NCBI Taxonomy" id="1076179"/>
    <lineage>
        <taxon>unclassified sequences</taxon>
        <taxon>metagenomes</taxon>
        <taxon>ecological metagenomes</taxon>
    </lineage>
</organism>
<sequence length="150" mass="17740">MNSNERSQAQLLSYMNEVLNVCVMLKEYTQYNQNIFIGNDDKEILKVINKRESYIDKLVSLEYKIDTIFEEVDEYEYGDVLPHDSELIFSNIRNILKTVMDLDMKAMENIGFKMQKYKDETLKARNKKHLSAYVKTNLVSHSVSNYDFKK</sequence>
<dbReference type="EMBL" id="VSSQ01000554">
    <property type="protein sequence ID" value="MPL97405.1"/>
    <property type="molecule type" value="Genomic_DNA"/>
</dbReference>
<protein>
    <recommendedName>
        <fullName evidence="2">FlgN protein</fullName>
    </recommendedName>
</protein>
<proteinExistence type="predicted"/>
<evidence type="ECO:0008006" key="2">
    <source>
        <dbReference type="Google" id="ProtNLM"/>
    </source>
</evidence>
<comment type="caution">
    <text evidence="1">The sequence shown here is derived from an EMBL/GenBank/DDBJ whole genome shotgun (WGS) entry which is preliminary data.</text>
</comment>
<evidence type="ECO:0000313" key="1">
    <source>
        <dbReference type="EMBL" id="MPL97405.1"/>
    </source>
</evidence>
<gene>
    <name evidence="1" type="ORF">SDC9_43596</name>
</gene>
<accession>A0A644W0Z1</accession>
<dbReference type="AlphaFoldDB" id="A0A644W0Z1"/>
<name>A0A644W0Z1_9ZZZZ</name>